<dbReference type="RefSeq" id="WP_377943783.1">
    <property type="nucleotide sequence ID" value="NZ_JBHUCX010000035.1"/>
</dbReference>
<dbReference type="NCBIfam" id="TIGR00229">
    <property type="entry name" value="sensory_box"/>
    <property type="match status" value="1"/>
</dbReference>
<comment type="caution">
    <text evidence="13">The sequence shown here is derived from an EMBL/GenBank/DDBJ whole genome shotgun (WGS) entry which is preliminary data.</text>
</comment>
<keyword evidence="14" id="KW-1185">Reference proteome</keyword>
<dbReference type="PRINTS" id="PR00344">
    <property type="entry name" value="BCTRLSENSOR"/>
</dbReference>
<evidence type="ECO:0000256" key="3">
    <source>
        <dbReference type="ARBA" id="ARBA00022553"/>
    </source>
</evidence>
<name>A0ABW4JHV8_9BACL</name>
<dbReference type="PROSITE" id="PS50112">
    <property type="entry name" value="PAS"/>
    <property type="match status" value="1"/>
</dbReference>
<evidence type="ECO:0000256" key="6">
    <source>
        <dbReference type="ARBA" id="ARBA00022777"/>
    </source>
</evidence>
<evidence type="ECO:0000256" key="2">
    <source>
        <dbReference type="ARBA" id="ARBA00012438"/>
    </source>
</evidence>
<reference evidence="14" key="1">
    <citation type="journal article" date="2019" name="Int. J. Syst. Evol. Microbiol.">
        <title>The Global Catalogue of Microorganisms (GCM) 10K type strain sequencing project: providing services to taxonomists for standard genome sequencing and annotation.</title>
        <authorList>
            <consortium name="The Broad Institute Genomics Platform"/>
            <consortium name="The Broad Institute Genome Sequencing Center for Infectious Disease"/>
            <person name="Wu L."/>
            <person name="Ma J."/>
        </authorList>
    </citation>
    <scope>NUCLEOTIDE SEQUENCE [LARGE SCALE GENOMIC DNA]</scope>
    <source>
        <strain evidence="14">CGMCC 1.12286</strain>
    </source>
</reference>
<dbReference type="PROSITE" id="PS50113">
    <property type="entry name" value="PAC"/>
    <property type="match status" value="1"/>
</dbReference>
<dbReference type="InterPro" id="IPR003661">
    <property type="entry name" value="HisK_dim/P_dom"/>
</dbReference>
<feature type="domain" description="Histidine kinase" evidence="10">
    <location>
        <begin position="352"/>
        <end position="556"/>
    </location>
</feature>
<dbReference type="SMART" id="SM00387">
    <property type="entry name" value="HATPase_c"/>
    <property type="match status" value="1"/>
</dbReference>
<evidence type="ECO:0000256" key="4">
    <source>
        <dbReference type="ARBA" id="ARBA00022679"/>
    </source>
</evidence>
<dbReference type="Pfam" id="PF00512">
    <property type="entry name" value="HisKA"/>
    <property type="match status" value="1"/>
</dbReference>
<dbReference type="SUPFAM" id="SSF47384">
    <property type="entry name" value="Homodimeric domain of signal transducing histidine kinase"/>
    <property type="match status" value="1"/>
</dbReference>
<proteinExistence type="predicted"/>
<dbReference type="SMART" id="SM00091">
    <property type="entry name" value="PAS"/>
    <property type="match status" value="1"/>
</dbReference>
<dbReference type="EMBL" id="JBHUCX010000035">
    <property type="protein sequence ID" value="MFD1675901.1"/>
    <property type="molecule type" value="Genomic_DNA"/>
</dbReference>
<dbReference type="Gene3D" id="1.10.287.130">
    <property type="match status" value="1"/>
</dbReference>
<dbReference type="Gene3D" id="3.30.450.20">
    <property type="entry name" value="PAS domain"/>
    <property type="match status" value="1"/>
</dbReference>
<keyword evidence="3" id="KW-0597">Phosphoprotein</keyword>
<dbReference type="CDD" id="cd00082">
    <property type="entry name" value="HisKA"/>
    <property type="match status" value="1"/>
</dbReference>
<dbReference type="Proteomes" id="UP001597079">
    <property type="component" value="Unassembled WGS sequence"/>
</dbReference>
<feature type="domain" description="PAC" evidence="12">
    <location>
        <begin position="288"/>
        <end position="339"/>
    </location>
</feature>
<feature type="domain" description="PAS" evidence="11">
    <location>
        <begin position="215"/>
        <end position="272"/>
    </location>
</feature>
<dbReference type="PANTHER" id="PTHR43065">
    <property type="entry name" value="SENSOR HISTIDINE KINASE"/>
    <property type="match status" value="1"/>
</dbReference>
<evidence type="ECO:0000259" key="12">
    <source>
        <dbReference type="PROSITE" id="PS50113"/>
    </source>
</evidence>
<organism evidence="13 14">
    <name type="scientific">Alicyclobacillus fodiniaquatilis</name>
    <dbReference type="NCBI Taxonomy" id="1661150"/>
    <lineage>
        <taxon>Bacteria</taxon>
        <taxon>Bacillati</taxon>
        <taxon>Bacillota</taxon>
        <taxon>Bacilli</taxon>
        <taxon>Bacillales</taxon>
        <taxon>Alicyclobacillaceae</taxon>
        <taxon>Alicyclobacillus</taxon>
    </lineage>
</organism>
<dbReference type="SUPFAM" id="SSF55874">
    <property type="entry name" value="ATPase domain of HSP90 chaperone/DNA topoisomerase II/histidine kinase"/>
    <property type="match status" value="1"/>
</dbReference>
<feature type="transmembrane region" description="Helical" evidence="9">
    <location>
        <begin position="42"/>
        <end position="61"/>
    </location>
</feature>
<dbReference type="GO" id="GO:0005524">
    <property type="term" value="F:ATP binding"/>
    <property type="evidence" value="ECO:0007669"/>
    <property type="project" value="UniProtKB-KW"/>
</dbReference>
<gene>
    <name evidence="13" type="ORF">ACFSB2_14450</name>
</gene>
<dbReference type="CDD" id="cd00130">
    <property type="entry name" value="PAS"/>
    <property type="match status" value="1"/>
</dbReference>
<dbReference type="InterPro" id="IPR003594">
    <property type="entry name" value="HATPase_dom"/>
</dbReference>
<evidence type="ECO:0000313" key="14">
    <source>
        <dbReference type="Proteomes" id="UP001597079"/>
    </source>
</evidence>
<keyword evidence="6" id="KW-0418">Kinase</keyword>
<dbReference type="InterPro" id="IPR000700">
    <property type="entry name" value="PAS-assoc_C"/>
</dbReference>
<dbReference type="InterPro" id="IPR005467">
    <property type="entry name" value="His_kinase_dom"/>
</dbReference>
<accession>A0ABW4JHV8</accession>
<evidence type="ECO:0000313" key="13">
    <source>
        <dbReference type="EMBL" id="MFD1675901.1"/>
    </source>
</evidence>
<dbReference type="InterPro" id="IPR035965">
    <property type="entry name" value="PAS-like_dom_sf"/>
</dbReference>
<dbReference type="InterPro" id="IPR036097">
    <property type="entry name" value="HisK_dim/P_sf"/>
</dbReference>
<dbReference type="InterPro" id="IPR013767">
    <property type="entry name" value="PAS_fold"/>
</dbReference>
<dbReference type="Pfam" id="PF02518">
    <property type="entry name" value="HATPase_c"/>
    <property type="match status" value="1"/>
</dbReference>
<evidence type="ECO:0000259" key="10">
    <source>
        <dbReference type="PROSITE" id="PS50109"/>
    </source>
</evidence>
<keyword evidence="4" id="KW-0808">Transferase</keyword>
<feature type="transmembrane region" description="Helical" evidence="9">
    <location>
        <begin position="136"/>
        <end position="161"/>
    </location>
</feature>
<dbReference type="Pfam" id="PF00989">
    <property type="entry name" value="PAS"/>
    <property type="match status" value="1"/>
</dbReference>
<dbReference type="CDD" id="cd00075">
    <property type="entry name" value="HATPase"/>
    <property type="match status" value="1"/>
</dbReference>
<keyword evidence="7 13" id="KW-0067">ATP-binding</keyword>
<evidence type="ECO:0000256" key="8">
    <source>
        <dbReference type="ARBA" id="ARBA00023012"/>
    </source>
</evidence>
<dbReference type="InterPro" id="IPR036890">
    <property type="entry name" value="HATPase_C_sf"/>
</dbReference>
<keyword evidence="8" id="KW-0902">Two-component regulatory system</keyword>
<keyword evidence="5" id="KW-0547">Nucleotide-binding</keyword>
<keyword evidence="9" id="KW-1133">Transmembrane helix</keyword>
<protein>
    <recommendedName>
        <fullName evidence="2">histidine kinase</fullName>
        <ecNumber evidence="2">2.7.13.3</ecNumber>
    </recommendedName>
</protein>
<dbReference type="InterPro" id="IPR000014">
    <property type="entry name" value="PAS"/>
</dbReference>
<dbReference type="InterPro" id="IPR004358">
    <property type="entry name" value="Sig_transdc_His_kin-like_C"/>
</dbReference>
<evidence type="ECO:0000256" key="7">
    <source>
        <dbReference type="ARBA" id="ARBA00022840"/>
    </source>
</evidence>
<evidence type="ECO:0000256" key="5">
    <source>
        <dbReference type="ARBA" id="ARBA00022741"/>
    </source>
</evidence>
<evidence type="ECO:0000256" key="1">
    <source>
        <dbReference type="ARBA" id="ARBA00000085"/>
    </source>
</evidence>
<dbReference type="PROSITE" id="PS50109">
    <property type="entry name" value="HIS_KIN"/>
    <property type="match status" value="1"/>
</dbReference>
<sequence>MTIAMLTGTMFQLSIVLIPILGYHLAAPISHFRKPRIDTLVFGFYGGIAAILDQMAPIHIFGFAENFQCVPIILSILYGKRRSGLISVPILAVYQLFSDHNGALFAIMAIVIYSALPFWMCNRYENYCIAQRIKTVLMLCVFTLVIQLGTVTGLLFAFYSTQLSHIVPPLTKLIAVAVPLQFLIMALSMIAMESVIEEQRMHRALLQSQVALQASEERYRSLVDYNPIGICAVDMENHITLANEAFAQISGYEVAELLGQSRFKLWFPEDYELATGVMDNIRHLKEVSETEFTLKHKNGNIISAQCTTVPIVVDNEVIGYYSLVKDITELRAAGELLRQSEKLSAVGQLAAGVAHEIRNPLTSLNGFLTLIDRETSGAGEYISIMQQELARIELISNELLVLGKPQAVHFQQSDLNAILHNVAALLETQANMSNVEIKTELVSAILPVWCEENQLKQVFINVVRNAIDAMPSGGTVTIASVALVGKIGVTIQDTGVGMPEDTIRRLGEPFYTTKGTGTGLGLMVSHQIIQKHDGEIHYESSPGNGTTVRVLLNCMDAVSEPALAPI</sequence>
<dbReference type="Gene3D" id="3.30.565.10">
    <property type="entry name" value="Histidine kinase-like ATPase, C-terminal domain"/>
    <property type="match status" value="1"/>
</dbReference>
<evidence type="ECO:0000259" key="11">
    <source>
        <dbReference type="PROSITE" id="PS50112"/>
    </source>
</evidence>
<dbReference type="PANTHER" id="PTHR43065:SF34">
    <property type="entry name" value="SPORULATION KINASE A"/>
    <property type="match status" value="1"/>
</dbReference>
<keyword evidence="9" id="KW-0472">Membrane</keyword>
<dbReference type="SMART" id="SM00388">
    <property type="entry name" value="HisKA"/>
    <property type="match status" value="1"/>
</dbReference>
<dbReference type="SUPFAM" id="SSF55785">
    <property type="entry name" value="PYP-like sensor domain (PAS domain)"/>
    <property type="match status" value="1"/>
</dbReference>
<dbReference type="EC" id="2.7.13.3" evidence="2"/>
<feature type="transmembrane region" description="Helical" evidence="9">
    <location>
        <begin position="103"/>
        <end position="124"/>
    </location>
</feature>
<comment type="catalytic activity">
    <reaction evidence="1">
        <text>ATP + protein L-histidine = ADP + protein N-phospho-L-histidine.</text>
        <dbReference type="EC" id="2.7.13.3"/>
    </reaction>
</comment>
<feature type="transmembrane region" description="Helical" evidence="9">
    <location>
        <begin position="173"/>
        <end position="196"/>
    </location>
</feature>
<keyword evidence="9" id="KW-0812">Transmembrane</keyword>
<evidence type="ECO:0000256" key="9">
    <source>
        <dbReference type="SAM" id="Phobius"/>
    </source>
</evidence>